<keyword evidence="1" id="KW-0812">Transmembrane</keyword>
<feature type="transmembrane region" description="Helical" evidence="1">
    <location>
        <begin position="241"/>
        <end position="259"/>
    </location>
</feature>
<evidence type="ECO:0000313" key="4">
    <source>
        <dbReference type="Proteomes" id="UP000218887"/>
    </source>
</evidence>
<dbReference type="Pfam" id="PF14258">
    <property type="entry name" value="DUF4350"/>
    <property type="match status" value="1"/>
</dbReference>
<name>A0A2A2IA49_9BACI</name>
<proteinExistence type="predicted"/>
<evidence type="ECO:0000259" key="2">
    <source>
        <dbReference type="Pfam" id="PF14258"/>
    </source>
</evidence>
<dbReference type="InterPro" id="IPR025646">
    <property type="entry name" value="DUF4350"/>
</dbReference>
<dbReference type="RefSeq" id="WP_095656567.1">
    <property type="nucleotide sequence ID" value="NZ_NPOA01000012.1"/>
</dbReference>
<protein>
    <recommendedName>
        <fullName evidence="2">DUF4350 domain-containing protein</fullName>
    </recommendedName>
</protein>
<comment type="caution">
    <text evidence="3">The sequence shown here is derived from an EMBL/GenBank/DDBJ whole genome shotgun (WGS) entry which is preliminary data.</text>
</comment>
<dbReference type="OrthoDB" id="2935725at2"/>
<keyword evidence="4" id="KW-1185">Reference proteome</keyword>
<feature type="domain" description="DUF4350" evidence="2">
    <location>
        <begin position="41"/>
        <end position="210"/>
    </location>
</feature>
<feature type="transmembrane region" description="Helical" evidence="1">
    <location>
        <begin position="12"/>
        <end position="29"/>
    </location>
</feature>
<keyword evidence="1" id="KW-1133">Transmembrane helix</keyword>
<gene>
    <name evidence="3" type="ORF">CIL05_16060</name>
</gene>
<reference evidence="3 4" key="1">
    <citation type="submission" date="2017-08" db="EMBL/GenBank/DDBJ databases">
        <title>Virgibacillus indicus sp. nov. and Virgibacillus profoundi sp. nov, two moderately halophilic bacteria isolated from marine sediment by using the Microfluidic Streak Plate.</title>
        <authorList>
            <person name="Xu B."/>
            <person name="Hu B."/>
            <person name="Wang J."/>
            <person name="Zhu Y."/>
            <person name="Huang L."/>
            <person name="Du W."/>
            <person name="Huang Y."/>
        </authorList>
    </citation>
    <scope>NUCLEOTIDE SEQUENCE [LARGE SCALE GENOMIC DNA]</scope>
    <source>
        <strain evidence="3 4">IO3-P3-H5</strain>
    </source>
</reference>
<dbReference type="Proteomes" id="UP000218887">
    <property type="component" value="Unassembled WGS sequence"/>
</dbReference>
<evidence type="ECO:0000313" key="3">
    <source>
        <dbReference type="EMBL" id="PAV28452.1"/>
    </source>
</evidence>
<keyword evidence="1" id="KW-0472">Membrane</keyword>
<dbReference type="AlphaFoldDB" id="A0A2A2IA49"/>
<accession>A0A2A2IA49</accession>
<evidence type="ECO:0000256" key="1">
    <source>
        <dbReference type="SAM" id="Phobius"/>
    </source>
</evidence>
<organism evidence="3 4">
    <name type="scientific">Virgibacillus profundi</name>
    <dbReference type="NCBI Taxonomy" id="2024555"/>
    <lineage>
        <taxon>Bacteria</taxon>
        <taxon>Bacillati</taxon>
        <taxon>Bacillota</taxon>
        <taxon>Bacilli</taxon>
        <taxon>Bacillales</taxon>
        <taxon>Bacillaceae</taxon>
        <taxon>Virgibacillus</taxon>
    </lineage>
</organism>
<dbReference type="EMBL" id="NPOA01000012">
    <property type="protein sequence ID" value="PAV28452.1"/>
    <property type="molecule type" value="Genomic_DNA"/>
</dbReference>
<sequence length="379" mass="43572">MQQSQTGRKTWAWLGVILLLFIIISYFLVSKQPSEYPGYVSESSAPTGTKAFYTYLENENKAANKWEHAPALLAGEDKNQILFMIEPFFVPERAQLEEYMDYMEAGNTVLLWKNNPEGMFDVTTNPGMATIEEAITVTDQQGEEYKAFVHSYVRIQEKEADEVLLKDDAGVIALKRTFGEGSLIVVNSPNWLTNDYITDKDHVELISGLLQSEGQYSSLLVDEYIHGSGNKPSTVALYPKWLLVFALQLIVLTLLWLWYQGKRFGPIRVPREATVRFSNEQTTALAAWYQRGRRYQDSLKLQANYLKLLLQEKWGIPYRRTWQECTELITKRGSQLSGEEARAFTQGLESLLNKESVNKQEYLAWSGKMDQLRREVEEE</sequence>